<evidence type="ECO:0000313" key="2">
    <source>
        <dbReference type="Proteomes" id="UP000321954"/>
    </source>
</evidence>
<dbReference type="PANTHER" id="PTHR10443">
    <property type="entry name" value="MICROSOMAL DIPEPTIDASE"/>
    <property type="match status" value="1"/>
</dbReference>
<reference evidence="1 2" key="1">
    <citation type="submission" date="2019-08" db="EMBL/GenBank/DDBJ databases">
        <title>Antarcticibacterium arcticum sp. nov., a bacterium isolated from marine sediment of the Canadian Beaufort Sea.</title>
        <authorList>
            <person name="Lee Y.M."/>
            <person name="Baek K."/>
            <person name="Lee D.-H."/>
            <person name="Shin S.C."/>
            <person name="Jin Y.K."/>
            <person name="Park Y."/>
        </authorList>
    </citation>
    <scope>NUCLEOTIDE SEQUENCE [LARGE SCALE GENOMIC DNA]</scope>
    <source>
        <strain evidence="1 2">PAMC 28998</strain>
    </source>
</reference>
<organism evidence="1 2">
    <name type="scientific">Antarcticibacterium arcticum</name>
    <dbReference type="NCBI Taxonomy" id="2585771"/>
    <lineage>
        <taxon>Bacteria</taxon>
        <taxon>Pseudomonadati</taxon>
        <taxon>Bacteroidota</taxon>
        <taxon>Flavobacteriia</taxon>
        <taxon>Flavobacteriales</taxon>
        <taxon>Flavobacteriaceae</taxon>
        <taxon>Antarcticibacterium</taxon>
    </lineage>
</organism>
<dbReference type="Proteomes" id="UP000321954">
    <property type="component" value="Chromosome"/>
</dbReference>
<sequence>MKIKHILPFLAIAMIGCKNDNQNKDINNEAIAEEALLRKADSLAHAFIITDGHVDLPYRLKSEGIDLITLENGSTVIDAGIGDFDLERAKKGGLDAPFMSIYIPAELQETGGAKALADSLIDLVQSITTTYPEHFALANSPADVEKNFKAGKISLPMGMENGAPIEGDLKNVEYFFNRGIRYITLSHGKDNEITDASYDTTATHGGLSDFGRKVVEEINRVGIMVDVSHISNNAFHDVMEVTKVPVIASHSSAEKFTPGFERNMNDELIKALGENGGVIQINFGSDFLDIDSQESGNRINEKLKNELEKQGLTENDSAAQPYIEQFRKENPYKFSNVAKVADHIDHVVQLIGIDHVGLGSDYDGVGDSLPEGLKDVSHFPNLIAELLRRGYSNEDIEKICYQNVFRVWNAVLDFAQASTSK</sequence>
<protein>
    <submittedName>
        <fullName evidence="1">Membrane dipeptidase</fullName>
    </submittedName>
</protein>
<dbReference type="KEGG" id="anp:FK178_14130"/>
<keyword evidence="2" id="KW-1185">Reference proteome</keyword>
<dbReference type="AlphaFoldDB" id="A0A5B8YM28"/>
<gene>
    <name evidence="1" type="ORF">FK178_14130</name>
</gene>
<evidence type="ECO:0000313" key="1">
    <source>
        <dbReference type="EMBL" id="QED38784.1"/>
    </source>
</evidence>
<proteinExistence type="predicted"/>
<dbReference type="Gene3D" id="3.20.20.140">
    <property type="entry name" value="Metal-dependent hydrolases"/>
    <property type="match status" value="1"/>
</dbReference>
<dbReference type="GO" id="GO:0070573">
    <property type="term" value="F:metallodipeptidase activity"/>
    <property type="evidence" value="ECO:0007669"/>
    <property type="project" value="InterPro"/>
</dbReference>
<dbReference type="InterPro" id="IPR032466">
    <property type="entry name" value="Metal_Hydrolase"/>
</dbReference>
<dbReference type="PROSITE" id="PS51365">
    <property type="entry name" value="RENAL_DIPEPTIDASE_2"/>
    <property type="match status" value="1"/>
</dbReference>
<name>A0A5B8YM28_9FLAO</name>
<dbReference type="InterPro" id="IPR008257">
    <property type="entry name" value="Pept_M19"/>
</dbReference>
<dbReference type="GO" id="GO:0006508">
    <property type="term" value="P:proteolysis"/>
    <property type="evidence" value="ECO:0007669"/>
    <property type="project" value="InterPro"/>
</dbReference>
<dbReference type="EMBL" id="CP042476">
    <property type="protein sequence ID" value="QED38784.1"/>
    <property type="molecule type" value="Genomic_DNA"/>
</dbReference>
<accession>A0A5B8YM28</accession>
<dbReference type="OrthoDB" id="9804920at2"/>
<dbReference type="RefSeq" id="WP_146836642.1">
    <property type="nucleotide sequence ID" value="NZ_CP042476.1"/>
</dbReference>
<dbReference type="PROSITE" id="PS51257">
    <property type="entry name" value="PROKAR_LIPOPROTEIN"/>
    <property type="match status" value="1"/>
</dbReference>
<dbReference type="CDD" id="cd01301">
    <property type="entry name" value="rDP_like"/>
    <property type="match status" value="1"/>
</dbReference>
<dbReference type="SUPFAM" id="SSF51556">
    <property type="entry name" value="Metallo-dependent hydrolases"/>
    <property type="match status" value="1"/>
</dbReference>
<dbReference type="Pfam" id="PF01244">
    <property type="entry name" value="Peptidase_M19"/>
    <property type="match status" value="1"/>
</dbReference>
<dbReference type="PANTHER" id="PTHR10443:SF12">
    <property type="entry name" value="DIPEPTIDASE"/>
    <property type="match status" value="1"/>
</dbReference>